<feature type="compositionally biased region" description="Pro residues" evidence="1">
    <location>
        <begin position="198"/>
        <end position="221"/>
    </location>
</feature>
<proteinExistence type="predicted"/>
<feature type="region of interest" description="Disordered" evidence="1">
    <location>
        <begin position="774"/>
        <end position="805"/>
    </location>
</feature>
<feature type="compositionally biased region" description="Pro residues" evidence="1">
    <location>
        <begin position="66"/>
        <end position="84"/>
    </location>
</feature>
<gene>
    <name evidence="2" type="ORF">VKT23_013657</name>
</gene>
<feature type="region of interest" description="Disordered" evidence="1">
    <location>
        <begin position="286"/>
        <end position="479"/>
    </location>
</feature>
<feature type="compositionally biased region" description="Pro residues" evidence="1">
    <location>
        <begin position="104"/>
        <end position="115"/>
    </location>
</feature>
<feature type="compositionally biased region" description="Acidic residues" evidence="1">
    <location>
        <begin position="368"/>
        <end position="384"/>
    </location>
</feature>
<reference evidence="2 3" key="1">
    <citation type="submission" date="2024-01" db="EMBL/GenBank/DDBJ databases">
        <title>A draft genome for the cacao thread blight pathogen Marasmiellus scandens.</title>
        <authorList>
            <person name="Baruah I.K."/>
            <person name="Leung J."/>
            <person name="Bukari Y."/>
            <person name="Amoako-Attah I."/>
            <person name="Meinhardt L.W."/>
            <person name="Bailey B.A."/>
            <person name="Cohen S.P."/>
        </authorList>
    </citation>
    <scope>NUCLEOTIDE SEQUENCE [LARGE SCALE GENOMIC DNA]</scope>
    <source>
        <strain evidence="2 3">GH-19</strain>
    </source>
</reference>
<evidence type="ECO:0000313" key="3">
    <source>
        <dbReference type="Proteomes" id="UP001498398"/>
    </source>
</evidence>
<feature type="compositionally biased region" description="Low complexity" evidence="1">
    <location>
        <begin position="181"/>
        <end position="197"/>
    </location>
</feature>
<sequence>MKTRSQQSKTELRTRTVPKARRLEVYVELPPLRRTRPRHRPSLPSVSNAPPQPLGRAQPDPLRNITPPPPPPPHATPIARPSPTPLSRVQDSRSCHVSQAAGQPPSPSRPPPPVAEDPTATPTPAVARPAADLRAPRVPDTLSAPAITLPSRPAPTTAAAETAAGRTSAVPPLPPRPRVEASPPAIIPPTSALSPTLPRGPPPPVPPPWTRPPPPHVPPASNPTRSVNPLPTIATQSVAPVSFTADSGANVHNHPEEPVSVPRIDLTRLQRHNRFDNDKLRHRAAQRISPIHVPPVDQLFEDDILPPSSPPHSLPAVSSPVHPEPIDDALTEDVEPARSLHSGKTALCTADDEQDVEIEDTPEHAFDDDYEQQEEPDEDTDEEENAKVVEKTRGERASLSKPIKSTAKRQSSKRKGKQSNTAKSTARPAPKPSKKAQKGKKLSLYEDEDDSNDIYDDPVDDPNAPQFEPGASKHTHNPGPLSKECLAEVNQLVYEFDTKMNVIARKYHKSVASLWDAANMSKAGGVRELSTWNAFLSYKTKQEGAKAAPGETTSDFVVRLGAEYKELMQELLGDDWQDTDQRRRVAKERGWLDFVQDARLEVTREERENGVKKSTMQRCINEILKLGRLYYEFYGLILSGALYDLNNHNRSRLFGYGAPYERVMMSEQVAFTKELKGMSAKLRVAKDQKEKGLEGKAVIQHLITEYRSNPRNTDHMRKLYGHVFNEDINEATEGERSRIKYGDFYKLAHDQNVRLTHWPAGLLVEKLCAGEFPNAKDLGSRGRRDVNSGRQVGGGGPPEGEEKKM</sequence>
<feature type="compositionally biased region" description="Acidic residues" evidence="1">
    <location>
        <begin position="445"/>
        <end position="460"/>
    </location>
</feature>
<feature type="compositionally biased region" description="Low complexity" evidence="1">
    <location>
        <begin position="150"/>
        <end position="169"/>
    </location>
</feature>
<evidence type="ECO:0000313" key="2">
    <source>
        <dbReference type="EMBL" id="KAK7448925.1"/>
    </source>
</evidence>
<keyword evidence="3" id="KW-1185">Reference proteome</keyword>
<feature type="compositionally biased region" description="Basic and acidic residues" evidence="1">
    <location>
        <begin position="778"/>
        <end position="787"/>
    </location>
</feature>
<dbReference type="Proteomes" id="UP001498398">
    <property type="component" value="Unassembled WGS sequence"/>
</dbReference>
<comment type="caution">
    <text evidence="2">The sequence shown here is derived from an EMBL/GenBank/DDBJ whole genome shotgun (WGS) entry which is preliminary data.</text>
</comment>
<feature type="compositionally biased region" description="Basic residues" evidence="1">
    <location>
        <begin position="406"/>
        <end position="417"/>
    </location>
</feature>
<feature type="compositionally biased region" description="Acidic residues" evidence="1">
    <location>
        <begin position="350"/>
        <end position="360"/>
    </location>
</feature>
<protein>
    <submittedName>
        <fullName evidence="2">Uncharacterized protein</fullName>
    </submittedName>
</protein>
<organism evidence="2 3">
    <name type="scientific">Marasmiellus scandens</name>
    <dbReference type="NCBI Taxonomy" id="2682957"/>
    <lineage>
        <taxon>Eukaryota</taxon>
        <taxon>Fungi</taxon>
        <taxon>Dikarya</taxon>
        <taxon>Basidiomycota</taxon>
        <taxon>Agaricomycotina</taxon>
        <taxon>Agaricomycetes</taxon>
        <taxon>Agaricomycetidae</taxon>
        <taxon>Agaricales</taxon>
        <taxon>Marasmiineae</taxon>
        <taxon>Omphalotaceae</taxon>
        <taxon>Marasmiellus</taxon>
    </lineage>
</organism>
<feature type="compositionally biased region" description="Basic and acidic residues" evidence="1">
    <location>
        <begin position="385"/>
        <end position="398"/>
    </location>
</feature>
<evidence type="ECO:0000256" key="1">
    <source>
        <dbReference type="SAM" id="MobiDB-lite"/>
    </source>
</evidence>
<feature type="compositionally biased region" description="Basic residues" evidence="1">
    <location>
        <begin position="432"/>
        <end position="441"/>
    </location>
</feature>
<name>A0ABR1J3J7_9AGAR</name>
<feature type="region of interest" description="Disordered" evidence="1">
    <location>
        <begin position="1"/>
        <end position="230"/>
    </location>
</feature>
<dbReference type="EMBL" id="JBANRG010000037">
    <property type="protein sequence ID" value="KAK7448925.1"/>
    <property type="molecule type" value="Genomic_DNA"/>
</dbReference>
<feature type="compositionally biased region" description="Low complexity" evidence="1">
    <location>
        <begin position="418"/>
        <end position="428"/>
    </location>
</feature>
<feature type="region of interest" description="Disordered" evidence="1">
    <location>
        <begin position="245"/>
        <end position="265"/>
    </location>
</feature>
<accession>A0ABR1J3J7</accession>
<feature type="compositionally biased region" description="Low complexity" evidence="1">
    <location>
        <begin position="116"/>
        <end position="132"/>
    </location>
</feature>